<feature type="region of interest" description="Disordered" evidence="1">
    <location>
        <begin position="324"/>
        <end position="367"/>
    </location>
</feature>
<gene>
    <name evidence="2" type="ORF">NDU88_002692</name>
</gene>
<protein>
    <submittedName>
        <fullName evidence="2">Uncharacterized protein</fullName>
    </submittedName>
</protein>
<reference evidence="2" key="1">
    <citation type="journal article" date="2022" name="bioRxiv">
        <title>Sequencing and chromosome-scale assembly of the giantPleurodeles waltlgenome.</title>
        <authorList>
            <person name="Brown T."/>
            <person name="Elewa A."/>
            <person name="Iarovenko S."/>
            <person name="Subramanian E."/>
            <person name="Araus A.J."/>
            <person name="Petzold A."/>
            <person name="Susuki M."/>
            <person name="Suzuki K.-i.T."/>
            <person name="Hayashi T."/>
            <person name="Toyoda A."/>
            <person name="Oliveira C."/>
            <person name="Osipova E."/>
            <person name="Leigh N.D."/>
            <person name="Simon A."/>
            <person name="Yun M.H."/>
        </authorList>
    </citation>
    <scope>NUCLEOTIDE SEQUENCE</scope>
    <source>
        <strain evidence="2">20211129_DDA</strain>
        <tissue evidence="2">Liver</tissue>
    </source>
</reference>
<feature type="region of interest" description="Disordered" evidence="1">
    <location>
        <begin position="211"/>
        <end position="268"/>
    </location>
</feature>
<proteinExistence type="predicted"/>
<accession>A0AAV7KTD9</accession>
<dbReference type="EMBL" id="JANPWB010000016">
    <property type="protein sequence ID" value="KAJ1082527.1"/>
    <property type="molecule type" value="Genomic_DNA"/>
</dbReference>
<keyword evidence="3" id="KW-1185">Reference proteome</keyword>
<dbReference type="Proteomes" id="UP001066276">
    <property type="component" value="Chromosome 12"/>
</dbReference>
<name>A0AAV7KTD9_PLEWA</name>
<organism evidence="2 3">
    <name type="scientific">Pleurodeles waltl</name>
    <name type="common">Iberian ribbed newt</name>
    <dbReference type="NCBI Taxonomy" id="8319"/>
    <lineage>
        <taxon>Eukaryota</taxon>
        <taxon>Metazoa</taxon>
        <taxon>Chordata</taxon>
        <taxon>Craniata</taxon>
        <taxon>Vertebrata</taxon>
        <taxon>Euteleostomi</taxon>
        <taxon>Amphibia</taxon>
        <taxon>Batrachia</taxon>
        <taxon>Caudata</taxon>
        <taxon>Salamandroidea</taxon>
        <taxon>Salamandridae</taxon>
        <taxon>Pleurodelinae</taxon>
        <taxon>Pleurodeles</taxon>
    </lineage>
</organism>
<dbReference type="AlphaFoldDB" id="A0AAV7KTD9"/>
<comment type="caution">
    <text evidence="2">The sequence shown here is derived from an EMBL/GenBank/DDBJ whole genome shotgun (WGS) entry which is preliminary data.</text>
</comment>
<evidence type="ECO:0000256" key="1">
    <source>
        <dbReference type="SAM" id="MobiDB-lite"/>
    </source>
</evidence>
<evidence type="ECO:0000313" key="3">
    <source>
        <dbReference type="Proteomes" id="UP001066276"/>
    </source>
</evidence>
<sequence>MVTALRSRLCLTPFCSTTPAPFYSHRVKLLGSAPGSAAPLSHDDLTTSGCSSSRLRQLQVDFGCLSTGTKPGRPGGSGLCSPRSPCSLHTSLTDEDKVDEARALIQLRSSSFRFQVSVYGTILSCIPTSPAQARQCPQQSTRDRFYCTLRRHRECQGPGFRLRSSDLSMCSLITPAFRCTGPLLQPPDNSSPLGALRPHRRDGGELLRCPLGSNDQTLDHSPGLQPYPGLNHCLEQVSESTRGRSPPGVLPRGTRSGAGAHGLSGPSSTCAAMRRGLHTIPPRASHCPLLPRDGAAVFRWGRPLLGTPAGQLRHPTPSRAAVGAAVSRPGRRPSAPGAARVQPLRPETPRLGATSPAGTAAPCSLTV</sequence>
<evidence type="ECO:0000313" key="2">
    <source>
        <dbReference type="EMBL" id="KAJ1082527.1"/>
    </source>
</evidence>